<feature type="region of interest" description="Disordered" evidence="1">
    <location>
        <begin position="256"/>
        <end position="291"/>
    </location>
</feature>
<proteinExistence type="predicted"/>
<dbReference type="PANTHER" id="PTHR40623:SF2">
    <property type="entry name" value="INTEGRAL MEMBRANE PROTEIN"/>
    <property type="match status" value="1"/>
</dbReference>
<feature type="region of interest" description="Disordered" evidence="1">
    <location>
        <begin position="78"/>
        <end position="110"/>
    </location>
</feature>
<accession>A0A8J8W9S9</accession>
<comment type="caution">
    <text evidence="2">The sequence shown here is derived from an EMBL/GenBank/DDBJ whole genome shotgun (WGS) entry which is preliminary data.</text>
</comment>
<feature type="compositionally biased region" description="Polar residues" evidence="1">
    <location>
        <begin position="282"/>
        <end position="291"/>
    </location>
</feature>
<evidence type="ECO:0000256" key="1">
    <source>
        <dbReference type="SAM" id="MobiDB-lite"/>
    </source>
</evidence>
<protein>
    <submittedName>
        <fullName evidence="2">Uncharacterized protein</fullName>
    </submittedName>
</protein>
<organism evidence="2 3">
    <name type="scientific">Penicillium ucsense</name>
    <dbReference type="NCBI Taxonomy" id="2839758"/>
    <lineage>
        <taxon>Eukaryota</taxon>
        <taxon>Fungi</taxon>
        <taxon>Dikarya</taxon>
        <taxon>Ascomycota</taxon>
        <taxon>Pezizomycotina</taxon>
        <taxon>Eurotiomycetes</taxon>
        <taxon>Eurotiomycetidae</taxon>
        <taxon>Eurotiales</taxon>
        <taxon>Aspergillaceae</taxon>
        <taxon>Penicillium</taxon>
    </lineage>
</organism>
<keyword evidence="3" id="KW-1185">Reference proteome</keyword>
<name>A0A8J8W9S9_9EURO</name>
<gene>
    <name evidence="2" type="ORF">PECM_006984</name>
</gene>
<dbReference type="OrthoDB" id="5426165at2759"/>
<dbReference type="PANTHER" id="PTHR40623">
    <property type="entry name" value="INTEGRAL MEMBRANE PROTEIN"/>
    <property type="match status" value="1"/>
</dbReference>
<evidence type="ECO:0000313" key="2">
    <source>
        <dbReference type="EMBL" id="KAF7719385.1"/>
    </source>
</evidence>
<sequence length="291" mass="32061">MQALALLIVLVFIYAFCVLAFNTWKIRRYTDAELRQRDREAELHPIFSDNVPFGAKALEQRVHVEGIWVSPPSTPLTSALPSASPSISPPSPSPERSFPQSPTPESSCNRERANGIFAKPSVCGPAECASDRGSVTENQFAVEIHESETGKVPVASPETGGVKVAFTRAYHNKSEDQRPPLKRAGHTPMWHAGSLSEVNLAATSPSCSPSSVQKINEANAWRNEDAFNSRLRSVLRKQSPEDVRRGVSAILNEQFRMAAPSEQPAAESNLRPSRSRKRRKSILTQYRSMNG</sequence>
<reference evidence="2" key="1">
    <citation type="journal article" date="2020" name="Front. Microbiol.">
        <title>Gene regulatory networks of Penicillium echinulatum 2HH and Penicillium oxalicum 114-2 inferred by a computational biology approach.</title>
        <authorList>
            <person name="Lenz A.R."/>
            <person name="Galan-Vasquez E."/>
            <person name="Balbinot E."/>
            <person name="De Abreu F.P."/>
            <person name="De Oliveira N.S."/>
            <person name="Da Rosa L.O."/>
            <person name="De Avila E Silva S."/>
            <person name="Camassola M."/>
            <person name="Dillon A.J.P."/>
            <person name="Perez-Rueda E."/>
        </authorList>
    </citation>
    <scope>NUCLEOTIDE SEQUENCE</scope>
    <source>
        <strain evidence="2">S1M29</strain>
    </source>
</reference>
<dbReference type="AlphaFoldDB" id="A0A8J8W9S9"/>
<dbReference type="Proteomes" id="UP000631181">
    <property type="component" value="Unassembled WGS sequence"/>
</dbReference>
<dbReference type="EMBL" id="WIWV01000006">
    <property type="protein sequence ID" value="KAF7719385.1"/>
    <property type="molecule type" value="Genomic_DNA"/>
</dbReference>
<evidence type="ECO:0000313" key="3">
    <source>
        <dbReference type="Proteomes" id="UP000631181"/>
    </source>
</evidence>